<protein>
    <submittedName>
        <fullName evidence="7">3-oxoacyl-[acyl-carrier-protein] synthase, KASII</fullName>
    </submittedName>
    <submittedName>
        <fullName evidence="8">Beta-ketoacyl-[acyl-carrier-protein] synthase family protein</fullName>
        <ecNumber evidence="8">2.3.1.-</ecNumber>
    </submittedName>
</protein>
<evidence type="ECO:0000313" key="7">
    <source>
        <dbReference type="EMBL" id="ALV82387.1"/>
    </source>
</evidence>
<dbReference type="PANTHER" id="PTHR11712:SF347">
    <property type="entry name" value="BETA KETOACYL-ACYL CARRIER PROTEIN SYNTHASE"/>
    <property type="match status" value="1"/>
</dbReference>
<reference evidence="7" key="1">
    <citation type="submission" date="2015-08" db="EMBL/GenBank/DDBJ databases">
        <title>Discovery of a novel antibiotic invisible to genome mining, by efficient functional screening of genomic libraries.</title>
        <authorList>
            <person name="Xu M."/>
            <person name="Wang Y."/>
            <person name="Liu M."/>
            <person name="Zhao Z."/>
            <person name="Xu L."/>
            <person name="Chen X."/>
            <person name="Gao G."/>
            <person name="Han D."/>
            <person name="Liu L."/>
            <person name="Huang S."/>
            <person name="He X."/>
            <person name="Lin S."/>
            <person name="Kang Q."/>
            <person name="Ou H."/>
            <person name="Zhou H."/>
            <person name="Pang X."/>
            <person name="Deng Z."/>
            <person name="Tao M."/>
        </authorList>
    </citation>
    <scope>NUCLEOTIDE SEQUENCE</scope>
    <source>
        <strain evidence="7">Sal35</strain>
    </source>
</reference>
<reference evidence="8" key="2">
    <citation type="submission" date="2023-03" db="EMBL/GenBank/DDBJ databases">
        <title>Borrelidin-producing and root-colonizing Streptomyces rochei is a potent biopesticide for soil-borne oomycete-caused plant diseases.</title>
        <authorList>
            <person name="Zhou D."/>
            <person name="Wang X."/>
            <person name="Navarro-Munoz J.C."/>
            <person name="Li W."/>
            <person name="Li J."/>
            <person name="Jiu M."/>
            <person name="Deng S."/>
            <person name="Ye Y."/>
            <person name="Daly P."/>
            <person name="Wei L."/>
        </authorList>
    </citation>
    <scope>NUCLEOTIDE SEQUENCE</scope>
    <source>
        <strain evidence="8">JK1</strain>
    </source>
</reference>
<dbReference type="CDD" id="cd00834">
    <property type="entry name" value="KAS_I_II"/>
    <property type="match status" value="1"/>
</dbReference>
<dbReference type="SUPFAM" id="SSF53901">
    <property type="entry name" value="Thiolase-like"/>
    <property type="match status" value="1"/>
</dbReference>
<dbReference type="EMBL" id="CP121271">
    <property type="protein sequence ID" value="WMC89379.1"/>
    <property type="molecule type" value="Genomic_DNA"/>
</dbReference>
<organism evidence="7">
    <name type="scientific">Streptomyces rochei</name>
    <name type="common">Streptomyces parvullus</name>
    <dbReference type="NCBI Taxonomy" id="1928"/>
    <lineage>
        <taxon>Bacteria</taxon>
        <taxon>Bacillati</taxon>
        <taxon>Actinomycetota</taxon>
        <taxon>Actinomycetes</taxon>
        <taxon>Kitasatosporales</taxon>
        <taxon>Streptomycetaceae</taxon>
        <taxon>Streptomyces</taxon>
        <taxon>Streptomyces rochei group</taxon>
    </lineage>
</organism>
<evidence type="ECO:0000256" key="2">
    <source>
        <dbReference type="ARBA" id="ARBA00022679"/>
    </source>
</evidence>
<dbReference type="InterPro" id="IPR020841">
    <property type="entry name" value="PKS_Beta-ketoAc_synthase_dom"/>
</dbReference>
<dbReference type="Pfam" id="PF02801">
    <property type="entry name" value="Ketoacyl-synt_C"/>
    <property type="match status" value="1"/>
</dbReference>
<feature type="region of interest" description="Disordered" evidence="5">
    <location>
        <begin position="258"/>
        <end position="277"/>
    </location>
</feature>
<dbReference type="GO" id="GO:0006633">
    <property type="term" value="P:fatty acid biosynthetic process"/>
    <property type="evidence" value="ECO:0007669"/>
    <property type="project" value="InterPro"/>
</dbReference>
<accession>A0A0U3J437</accession>
<dbReference type="PANTHER" id="PTHR11712">
    <property type="entry name" value="POLYKETIDE SYNTHASE-RELATED"/>
    <property type="match status" value="1"/>
</dbReference>
<keyword evidence="2 4" id="KW-0808">Transferase</keyword>
<dbReference type="InterPro" id="IPR014030">
    <property type="entry name" value="Ketoacyl_synth_N"/>
</dbReference>
<dbReference type="GeneID" id="90946145"/>
<dbReference type="Gene3D" id="3.40.47.10">
    <property type="match status" value="2"/>
</dbReference>
<dbReference type="Proteomes" id="UP001231701">
    <property type="component" value="Chromosome"/>
</dbReference>
<evidence type="ECO:0000256" key="4">
    <source>
        <dbReference type="RuleBase" id="RU003694"/>
    </source>
</evidence>
<evidence type="ECO:0000256" key="3">
    <source>
        <dbReference type="ARBA" id="ARBA00023315"/>
    </source>
</evidence>
<dbReference type="GO" id="GO:0004315">
    <property type="term" value="F:3-oxoacyl-[acyl-carrier-protein] synthase activity"/>
    <property type="evidence" value="ECO:0007669"/>
    <property type="project" value="InterPro"/>
</dbReference>
<name>A0A0U3J437_STRRO</name>
<keyword evidence="3 8" id="KW-0012">Acyltransferase</keyword>
<dbReference type="InterPro" id="IPR018201">
    <property type="entry name" value="Ketoacyl_synth_AS"/>
</dbReference>
<feature type="domain" description="Ketosynthase family 3 (KS3)" evidence="6">
    <location>
        <begin position="3"/>
        <end position="405"/>
    </location>
</feature>
<dbReference type="InterPro" id="IPR000794">
    <property type="entry name" value="Beta-ketoacyl_synthase"/>
</dbReference>
<sequence length="406" mass="40889">MTEGPVAITGAGLVTPAGTDADSTWEAMCAADSLESGDPEPLAGTGAWHSLRVPALRPGQLTGRGTARTDPFIRFALVAVEEALAQSRLDPGSWDGSRVGIVVGSAFGGVTTHDEQHLRMERQGAGMVSPYLHPRALINMAAGTIGARYGITGPAHTVAAACASGASAFGLGKTLLDAGLCDTVVACGTDAAVTPLVVSGFARMGALSEQKATDASRPFAADRDGFVISEGAAAVVMEKPAKARARGADVLGRLLGHADTSDAHHPTAPRPDGAGAAAAVEQALAAARMTVGDVTSVNAHGTSTPQNDRTEARLIARLFPHGPAVTANKGLLGHTLGAAGAIEAVLTLRSLRSGILPPIAHTERADPGLPDLDLVLGGPRRHGGSVAVSTSFGFGGSNCALVLDAA</sequence>
<dbReference type="PROSITE" id="PS52004">
    <property type="entry name" value="KS3_2"/>
    <property type="match status" value="1"/>
</dbReference>
<dbReference type="SMART" id="SM00825">
    <property type="entry name" value="PKS_KS"/>
    <property type="match status" value="1"/>
</dbReference>
<evidence type="ECO:0000256" key="5">
    <source>
        <dbReference type="SAM" id="MobiDB-lite"/>
    </source>
</evidence>
<dbReference type="EC" id="2.3.1.-" evidence="8"/>
<dbReference type="AlphaFoldDB" id="A0A0U3J437"/>
<evidence type="ECO:0000256" key="1">
    <source>
        <dbReference type="ARBA" id="ARBA00008467"/>
    </source>
</evidence>
<dbReference type="RefSeq" id="WP_019331097.1">
    <property type="nucleotide sequence ID" value="NZ_CP121271.1"/>
</dbReference>
<dbReference type="InterPro" id="IPR016039">
    <property type="entry name" value="Thiolase-like"/>
</dbReference>
<evidence type="ECO:0000313" key="8">
    <source>
        <dbReference type="EMBL" id="WMC89379.1"/>
    </source>
</evidence>
<comment type="similarity">
    <text evidence="1 4">Belongs to the thiolase-like superfamily. Beta-ketoacyl-ACP synthases family.</text>
</comment>
<dbReference type="Pfam" id="PF00109">
    <property type="entry name" value="ketoacyl-synt"/>
    <property type="match status" value="1"/>
</dbReference>
<gene>
    <name evidence="8" type="ORF">P7W03_28935</name>
</gene>
<evidence type="ECO:0000259" key="6">
    <source>
        <dbReference type="PROSITE" id="PS52004"/>
    </source>
</evidence>
<dbReference type="EMBL" id="KT362047">
    <property type="protein sequence ID" value="ALV82387.1"/>
    <property type="molecule type" value="Genomic_DNA"/>
</dbReference>
<dbReference type="PROSITE" id="PS00606">
    <property type="entry name" value="KS3_1"/>
    <property type="match status" value="1"/>
</dbReference>
<dbReference type="InterPro" id="IPR014031">
    <property type="entry name" value="Ketoacyl_synth_C"/>
</dbReference>
<proteinExistence type="inferred from homology"/>